<name>A0ABU7L649_9NOCA</name>
<feature type="domain" description="SGNH hydrolase-type esterase" evidence="1">
    <location>
        <begin position="10"/>
        <end position="185"/>
    </location>
</feature>
<dbReference type="InterPro" id="IPR013830">
    <property type="entry name" value="SGNH_hydro"/>
</dbReference>
<dbReference type="Gene3D" id="3.40.50.1110">
    <property type="entry name" value="SGNH hydrolase"/>
    <property type="match status" value="1"/>
</dbReference>
<comment type="caution">
    <text evidence="2">The sequence shown here is derived from an EMBL/GenBank/DDBJ whole genome shotgun (WGS) entry which is preliminary data.</text>
</comment>
<dbReference type="Pfam" id="PF13472">
    <property type="entry name" value="Lipase_GDSL_2"/>
    <property type="match status" value="1"/>
</dbReference>
<dbReference type="Proteomes" id="UP001336020">
    <property type="component" value="Unassembled WGS sequence"/>
</dbReference>
<dbReference type="SUPFAM" id="SSF52266">
    <property type="entry name" value="SGNH hydrolase"/>
    <property type="match status" value="1"/>
</dbReference>
<organism evidence="2 3">
    <name type="scientific">Rhodococcus artemisiae</name>
    <dbReference type="NCBI Taxonomy" id="714159"/>
    <lineage>
        <taxon>Bacteria</taxon>
        <taxon>Bacillati</taxon>
        <taxon>Actinomycetota</taxon>
        <taxon>Actinomycetes</taxon>
        <taxon>Mycobacteriales</taxon>
        <taxon>Nocardiaceae</taxon>
        <taxon>Rhodococcus</taxon>
    </lineage>
</organism>
<evidence type="ECO:0000259" key="1">
    <source>
        <dbReference type="Pfam" id="PF13472"/>
    </source>
</evidence>
<proteinExistence type="predicted"/>
<dbReference type="EMBL" id="JAUTXY010000001">
    <property type="protein sequence ID" value="MEE2056382.1"/>
    <property type="molecule type" value="Genomic_DNA"/>
</dbReference>
<sequence>MTVRPIRLCVFGDSFVAGVGDPTHRGWVGGVAEYVLGELPIDLTVYNLGVRRDTSCDVSERWHREALARFSDECDNRVVVSFGVNDTTLQDGSCRVEPDESESNLAAILDRAAFHGWATLVVGPPPIADERQNVSTAVLDERFGLLCQGRAVPYIHTFSHLAGVTSWMREAAQRDGAHPGALGYADLAGLVCADITAWLGMPADSVGGRV</sequence>
<reference evidence="2 3" key="1">
    <citation type="submission" date="2023-07" db="EMBL/GenBank/DDBJ databases">
        <authorList>
            <person name="Girao M."/>
            <person name="Carvalho M.F."/>
        </authorList>
    </citation>
    <scope>NUCLEOTIDE SEQUENCE [LARGE SCALE GENOMIC DNA]</scope>
    <source>
        <strain evidence="2 3">YIM65754</strain>
    </source>
</reference>
<accession>A0ABU7L649</accession>
<gene>
    <name evidence="2" type="ORF">Q7514_02430</name>
</gene>
<protein>
    <submittedName>
        <fullName evidence="2">GDSL-type esterase/lipase family protein</fullName>
    </submittedName>
</protein>
<evidence type="ECO:0000313" key="3">
    <source>
        <dbReference type="Proteomes" id="UP001336020"/>
    </source>
</evidence>
<dbReference type="InterPro" id="IPR036514">
    <property type="entry name" value="SGNH_hydro_sf"/>
</dbReference>
<keyword evidence="3" id="KW-1185">Reference proteome</keyword>
<evidence type="ECO:0000313" key="2">
    <source>
        <dbReference type="EMBL" id="MEE2056382.1"/>
    </source>
</evidence>
<dbReference type="RefSeq" id="WP_330131658.1">
    <property type="nucleotide sequence ID" value="NZ_JAUTXY010000001.1"/>
</dbReference>